<proteinExistence type="predicted"/>
<accession>A0A8S1KM73</accession>
<protein>
    <submittedName>
        <fullName evidence="1">Uncharacterized protein</fullName>
    </submittedName>
</protein>
<gene>
    <name evidence="1" type="ORF">PSON_ATCC_30995.1.T0100096</name>
</gene>
<organism evidence="1 2">
    <name type="scientific">Paramecium sonneborni</name>
    <dbReference type="NCBI Taxonomy" id="65129"/>
    <lineage>
        <taxon>Eukaryota</taxon>
        <taxon>Sar</taxon>
        <taxon>Alveolata</taxon>
        <taxon>Ciliophora</taxon>
        <taxon>Intramacronucleata</taxon>
        <taxon>Oligohymenophorea</taxon>
        <taxon>Peniculida</taxon>
        <taxon>Parameciidae</taxon>
        <taxon>Paramecium</taxon>
    </lineage>
</organism>
<dbReference type="Proteomes" id="UP000692954">
    <property type="component" value="Unassembled WGS sequence"/>
</dbReference>
<keyword evidence="2" id="KW-1185">Reference proteome</keyword>
<name>A0A8S1KM73_9CILI</name>
<dbReference type="EMBL" id="CAJJDN010000010">
    <property type="protein sequence ID" value="CAD8056159.1"/>
    <property type="molecule type" value="Genomic_DNA"/>
</dbReference>
<dbReference type="AlphaFoldDB" id="A0A8S1KM73"/>
<reference evidence="1" key="1">
    <citation type="submission" date="2021-01" db="EMBL/GenBank/DDBJ databases">
        <authorList>
            <consortium name="Genoscope - CEA"/>
            <person name="William W."/>
        </authorList>
    </citation>
    <scope>NUCLEOTIDE SEQUENCE</scope>
</reference>
<evidence type="ECO:0000313" key="2">
    <source>
        <dbReference type="Proteomes" id="UP000692954"/>
    </source>
</evidence>
<evidence type="ECO:0000313" key="1">
    <source>
        <dbReference type="EMBL" id="CAD8056159.1"/>
    </source>
</evidence>
<comment type="caution">
    <text evidence="1">The sequence shown here is derived from an EMBL/GenBank/DDBJ whole genome shotgun (WGS) entry which is preliminary data.</text>
</comment>
<sequence length="91" mass="11161">MELNNVLKQKLYYNKNEYLIDNQDSFLPHDFTFIKEQKVVHNLMKLNILRLQLIKYPKISIYNLNQEQKSNRQSQEKLEIFDLKYCKKYTS</sequence>